<sequence length="190" mass="21972">MIIRKATKADSKIISEHMVLAMQDIIYEFIGTKDLKKAKTFLLYFVERENNQYSYTNCFVLEIDNELVGTINIYNGATLKTLRESIALYIKNHFEIDFNPENETQQGEYYIDTIGISPEHQGKGIGTHLLKYIIETYCIKRQQTIGLLVDEDNPNAEKLYLNLGFEFVGKKVLAGKQMKHLQRKPLKDIT</sequence>
<name>A0A917GJ63_9FLAO</name>
<dbReference type="InterPro" id="IPR000182">
    <property type="entry name" value="GNAT_dom"/>
</dbReference>
<proteinExistence type="predicted"/>
<reference evidence="2" key="1">
    <citation type="journal article" date="2014" name="Int. J. Syst. Evol. Microbiol.">
        <title>Complete genome sequence of Corynebacterium casei LMG S-19264T (=DSM 44701T), isolated from a smear-ripened cheese.</title>
        <authorList>
            <consortium name="US DOE Joint Genome Institute (JGI-PGF)"/>
            <person name="Walter F."/>
            <person name="Albersmeier A."/>
            <person name="Kalinowski J."/>
            <person name="Ruckert C."/>
        </authorList>
    </citation>
    <scope>NUCLEOTIDE SEQUENCE</scope>
    <source>
        <strain evidence="2">CGMCC 1.12751</strain>
    </source>
</reference>
<dbReference type="SUPFAM" id="SSF55729">
    <property type="entry name" value="Acyl-CoA N-acyltransferases (Nat)"/>
    <property type="match status" value="1"/>
</dbReference>
<dbReference type="GO" id="GO:0016747">
    <property type="term" value="F:acyltransferase activity, transferring groups other than amino-acyl groups"/>
    <property type="evidence" value="ECO:0007669"/>
    <property type="project" value="InterPro"/>
</dbReference>
<dbReference type="InterPro" id="IPR016181">
    <property type="entry name" value="Acyl_CoA_acyltransferase"/>
</dbReference>
<dbReference type="Pfam" id="PF00583">
    <property type="entry name" value="Acetyltransf_1"/>
    <property type="match status" value="1"/>
</dbReference>
<evidence type="ECO:0000259" key="1">
    <source>
        <dbReference type="PROSITE" id="PS51186"/>
    </source>
</evidence>
<gene>
    <name evidence="2" type="ORF">GCM10010976_18900</name>
</gene>
<dbReference type="InterPro" id="IPR050276">
    <property type="entry name" value="MshD_Acetyltransferase"/>
</dbReference>
<keyword evidence="3" id="KW-1185">Reference proteome</keyword>
<dbReference type="PANTHER" id="PTHR43617">
    <property type="entry name" value="L-AMINO ACID N-ACETYLTRANSFERASE"/>
    <property type="match status" value="1"/>
</dbReference>
<dbReference type="RefSeq" id="WP_188464165.1">
    <property type="nucleotide sequence ID" value="NZ_BMFQ01000002.1"/>
</dbReference>
<dbReference type="PROSITE" id="PS51186">
    <property type="entry name" value="GNAT"/>
    <property type="match status" value="1"/>
</dbReference>
<evidence type="ECO:0000313" key="2">
    <source>
        <dbReference type="EMBL" id="GGG47740.1"/>
    </source>
</evidence>
<dbReference type="CDD" id="cd04301">
    <property type="entry name" value="NAT_SF"/>
    <property type="match status" value="1"/>
</dbReference>
<dbReference type="Gene3D" id="3.40.630.30">
    <property type="match status" value="1"/>
</dbReference>
<dbReference type="Proteomes" id="UP000625976">
    <property type="component" value="Unassembled WGS sequence"/>
</dbReference>
<feature type="domain" description="N-acetyltransferase" evidence="1">
    <location>
        <begin position="1"/>
        <end position="188"/>
    </location>
</feature>
<accession>A0A917GJ63</accession>
<dbReference type="AlphaFoldDB" id="A0A917GJ63"/>
<reference evidence="2" key="2">
    <citation type="submission" date="2020-09" db="EMBL/GenBank/DDBJ databases">
        <authorList>
            <person name="Sun Q."/>
            <person name="Zhou Y."/>
        </authorList>
    </citation>
    <scope>NUCLEOTIDE SEQUENCE</scope>
    <source>
        <strain evidence="2">CGMCC 1.12751</strain>
    </source>
</reference>
<evidence type="ECO:0000313" key="3">
    <source>
        <dbReference type="Proteomes" id="UP000625976"/>
    </source>
</evidence>
<comment type="caution">
    <text evidence="2">The sequence shown here is derived from an EMBL/GenBank/DDBJ whole genome shotgun (WGS) entry which is preliminary data.</text>
</comment>
<dbReference type="EMBL" id="BMFQ01000002">
    <property type="protein sequence ID" value="GGG47740.1"/>
    <property type="molecule type" value="Genomic_DNA"/>
</dbReference>
<protein>
    <submittedName>
        <fullName evidence="2">N-acetyltransferase</fullName>
    </submittedName>
</protein>
<organism evidence="2 3">
    <name type="scientific">Bizionia arctica</name>
    <dbReference type="NCBI Taxonomy" id="1495645"/>
    <lineage>
        <taxon>Bacteria</taxon>
        <taxon>Pseudomonadati</taxon>
        <taxon>Bacteroidota</taxon>
        <taxon>Flavobacteriia</taxon>
        <taxon>Flavobacteriales</taxon>
        <taxon>Flavobacteriaceae</taxon>
        <taxon>Bizionia</taxon>
    </lineage>
</organism>